<organism evidence="7 8">
    <name type="scientific">Neisseria animaloris</name>
    <dbReference type="NCBI Taxonomy" id="326522"/>
    <lineage>
        <taxon>Bacteria</taxon>
        <taxon>Pseudomonadati</taxon>
        <taxon>Pseudomonadota</taxon>
        <taxon>Betaproteobacteria</taxon>
        <taxon>Neisseriales</taxon>
        <taxon>Neisseriaceae</taxon>
        <taxon>Neisseria</taxon>
    </lineage>
</organism>
<dbReference type="RefSeq" id="WP_126304730.1">
    <property type="nucleotide sequence ID" value="NZ_LR134516.1"/>
</dbReference>
<evidence type="ECO:0000313" key="7">
    <source>
        <dbReference type="EMBL" id="VEJ21446.1"/>
    </source>
</evidence>
<dbReference type="PANTHER" id="PTHR46796">
    <property type="entry name" value="HTH-TYPE TRANSCRIPTIONAL ACTIVATOR RHAS-RELATED"/>
    <property type="match status" value="1"/>
</dbReference>
<dbReference type="SUPFAM" id="SSF51215">
    <property type="entry name" value="Regulatory protein AraC"/>
    <property type="match status" value="1"/>
</dbReference>
<dbReference type="Gene3D" id="2.60.120.10">
    <property type="entry name" value="Jelly Rolls"/>
    <property type="match status" value="1"/>
</dbReference>
<evidence type="ECO:0000259" key="6">
    <source>
        <dbReference type="PROSITE" id="PS01124"/>
    </source>
</evidence>
<name>A0A3S5F6J6_9NEIS</name>
<keyword evidence="8" id="KW-1185">Reference proteome</keyword>
<dbReference type="PROSITE" id="PS00041">
    <property type="entry name" value="HTH_ARAC_FAMILY_1"/>
    <property type="match status" value="2"/>
</dbReference>
<dbReference type="PANTHER" id="PTHR46796:SF13">
    <property type="entry name" value="HTH-TYPE TRANSCRIPTIONAL ACTIVATOR RHAS"/>
    <property type="match status" value="1"/>
</dbReference>
<dbReference type="InterPro" id="IPR014710">
    <property type="entry name" value="RmlC-like_jellyroll"/>
</dbReference>
<dbReference type="InterPro" id="IPR032783">
    <property type="entry name" value="AraC_lig"/>
</dbReference>
<dbReference type="InterPro" id="IPR009057">
    <property type="entry name" value="Homeodomain-like_sf"/>
</dbReference>
<dbReference type="PROSITE" id="PS01124">
    <property type="entry name" value="HTH_ARAC_FAMILY_2"/>
    <property type="match status" value="1"/>
</dbReference>
<dbReference type="Proteomes" id="UP000268229">
    <property type="component" value="Chromosome"/>
</dbReference>
<evidence type="ECO:0000256" key="2">
    <source>
        <dbReference type="ARBA" id="ARBA00023015"/>
    </source>
</evidence>
<dbReference type="EMBL" id="LR134516">
    <property type="protein sequence ID" value="VEJ21446.1"/>
    <property type="molecule type" value="Genomic_DNA"/>
</dbReference>
<gene>
    <name evidence="7" type="primary">mtrA</name>
    <name evidence="7" type="ORF">NCTC12227_01184</name>
</gene>
<keyword evidence="4" id="KW-0010">Activator</keyword>
<protein>
    <submittedName>
        <fullName evidence="7">AraC family transcription regulator</fullName>
    </submittedName>
</protein>
<dbReference type="KEGG" id="nani:NCTC12227_01184"/>
<keyword evidence="5" id="KW-0804">Transcription</keyword>
<proteinExistence type="predicted"/>
<dbReference type="InterPro" id="IPR018060">
    <property type="entry name" value="HTH_AraC"/>
</dbReference>
<feature type="domain" description="HTH araC/xylS-type" evidence="6">
    <location>
        <begin position="197"/>
        <end position="298"/>
    </location>
</feature>
<evidence type="ECO:0000256" key="5">
    <source>
        <dbReference type="ARBA" id="ARBA00023163"/>
    </source>
</evidence>
<dbReference type="SUPFAM" id="SSF46689">
    <property type="entry name" value="Homeodomain-like"/>
    <property type="match status" value="2"/>
</dbReference>
<dbReference type="AlphaFoldDB" id="A0A3S5F6J6"/>
<dbReference type="SMART" id="SM00342">
    <property type="entry name" value="HTH_ARAC"/>
    <property type="match status" value="1"/>
</dbReference>
<dbReference type="InterPro" id="IPR020449">
    <property type="entry name" value="Tscrpt_reg_AraC-type_HTH"/>
</dbReference>
<evidence type="ECO:0000313" key="8">
    <source>
        <dbReference type="Proteomes" id="UP000268229"/>
    </source>
</evidence>
<dbReference type="STRING" id="326522.BWD08_08430"/>
<dbReference type="PRINTS" id="PR00032">
    <property type="entry name" value="HTHARAC"/>
</dbReference>
<dbReference type="Pfam" id="PF12833">
    <property type="entry name" value="HTH_18"/>
    <property type="match status" value="1"/>
</dbReference>
<dbReference type="GO" id="GO:0043565">
    <property type="term" value="F:sequence-specific DNA binding"/>
    <property type="evidence" value="ECO:0007669"/>
    <property type="project" value="InterPro"/>
</dbReference>
<sequence length="308" mass="34046">MDILDKLVSLAQIRGRVDVQCRFQENWYVRQEPVQTQGQVHIVAEGEGYLKVDGCDARLLKAGDVVLFPRVAGHIISSSVACDNTCDVPEIVQNGVFTLKKSGSTGKGMDLFCARFDYDAQADLIKSLPETVYLKVEHPSLRALISMLEYEAQRKEEGAETVVNALFSVLLVLLMRVYLEQGNREVLAGTLNGWQDYRLRGVVQAVLASPEYTWSVGDMAAAANMSRAQLMRLFKQQIGVSPHAFVSRIRLQQAALLLKNTADSVLSVGLSVGFRSETHFGKAFKKQYGMSPGQYRKNGKADLASVPE</sequence>
<dbReference type="OrthoDB" id="9789899at2"/>
<evidence type="ECO:0000256" key="3">
    <source>
        <dbReference type="ARBA" id="ARBA00023125"/>
    </source>
</evidence>
<keyword evidence="3" id="KW-0238">DNA-binding</keyword>
<dbReference type="GO" id="GO:0003700">
    <property type="term" value="F:DNA-binding transcription factor activity"/>
    <property type="evidence" value="ECO:0007669"/>
    <property type="project" value="InterPro"/>
</dbReference>
<dbReference type="InterPro" id="IPR050204">
    <property type="entry name" value="AraC_XylS_family_regulators"/>
</dbReference>
<keyword evidence="2" id="KW-0805">Transcription regulation</keyword>
<dbReference type="Gene3D" id="1.10.10.60">
    <property type="entry name" value="Homeodomain-like"/>
    <property type="match status" value="2"/>
</dbReference>
<keyword evidence="1" id="KW-0963">Cytoplasm</keyword>
<evidence type="ECO:0000256" key="4">
    <source>
        <dbReference type="ARBA" id="ARBA00023159"/>
    </source>
</evidence>
<dbReference type="InterPro" id="IPR037923">
    <property type="entry name" value="HTH-like"/>
</dbReference>
<dbReference type="InterPro" id="IPR018062">
    <property type="entry name" value="HTH_AraC-typ_CS"/>
</dbReference>
<accession>A0A3S5F6J6</accession>
<reference evidence="7 8" key="1">
    <citation type="submission" date="2018-12" db="EMBL/GenBank/DDBJ databases">
        <authorList>
            <consortium name="Pathogen Informatics"/>
        </authorList>
    </citation>
    <scope>NUCLEOTIDE SEQUENCE [LARGE SCALE GENOMIC DNA]</scope>
    <source>
        <strain evidence="7 8">NCTC12227</strain>
    </source>
</reference>
<evidence type="ECO:0000256" key="1">
    <source>
        <dbReference type="ARBA" id="ARBA00022490"/>
    </source>
</evidence>
<dbReference type="Pfam" id="PF12852">
    <property type="entry name" value="Cupin_6"/>
    <property type="match status" value="1"/>
</dbReference>